<dbReference type="RefSeq" id="WP_264515150.1">
    <property type="nucleotide sequence ID" value="NZ_JAPDDR010000010.1"/>
</dbReference>
<dbReference type="NCBIfam" id="TIGR02206">
    <property type="entry name" value="intg_mem_TP0381"/>
    <property type="match status" value="1"/>
</dbReference>
<feature type="transmembrane region" description="Helical" evidence="1">
    <location>
        <begin position="12"/>
        <end position="31"/>
    </location>
</feature>
<dbReference type="InterPro" id="IPR011737">
    <property type="entry name" value="CHP02206_TP0381"/>
</dbReference>
<evidence type="ECO:0000313" key="2">
    <source>
        <dbReference type="EMBL" id="MCW1915597.1"/>
    </source>
</evidence>
<feature type="transmembrane region" description="Helical" evidence="1">
    <location>
        <begin position="171"/>
        <end position="194"/>
    </location>
</feature>
<keyword evidence="1" id="KW-0812">Transmembrane</keyword>
<feature type="transmembrane region" description="Helical" evidence="1">
    <location>
        <begin position="214"/>
        <end position="234"/>
    </location>
</feature>
<accession>A0ABT3G6X2</accession>
<feature type="transmembrane region" description="Helical" evidence="1">
    <location>
        <begin position="85"/>
        <end position="102"/>
    </location>
</feature>
<sequence>MDTRAFECFGSSHGIALLCTVLAAIGMIRLNRSSTVTDHLKRLANTALAVILVLAVAADPLLTWLRYRDSEDIALAGRLVRETALPFYLCDVVSIVLAIALVTRRTRWVEVGYLWGIGGTVQGLLTPTLYFDWNTPEYYAFFLQHGGVPVAALALVFGARITPEPGTFRRVVLWSWVYMGGVMLLNVLLGANYGFLNGKPAVGTMFDYMGPYPYYLITLQAVAFTIYGLLLLPFSKSGRTQALSVAEIDPAT</sequence>
<protein>
    <submittedName>
        <fullName evidence="2">TIGR02206 family membrane protein</fullName>
    </submittedName>
</protein>
<organism evidence="2 3">
    <name type="scientific">Luteolibacter rhizosphaerae</name>
    <dbReference type="NCBI Taxonomy" id="2989719"/>
    <lineage>
        <taxon>Bacteria</taxon>
        <taxon>Pseudomonadati</taxon>
        <taxon>Verrucomicrobiota</taxon>
        <taxon>Verrucomicrobiia</taxon>
        <taxon>Verrucomicrobiales</taxon>
        <taxon>Verrucomicrobiaceae</taxon>
        <taxon>Luteolibacter</taxon>
    </lineage>
</organism>
<keyword evidence="1" id="KW-1133">Transmembrane helix</keyword>
<dbReference type="EMBL" id="JAPDDR010000010">
    <property type="protein sequence ID" value="MCW1915597.1"/>
    <property type="molecule type" value="Genomic_DNA"/>
</dbReference>
<proteinExistence type="predicted"/>
<feature type="transmembrane region" description="Helical" evidence="1">
    <location>
        <begin position="43"/>
        <end position="65"/>
    </location>
</feature>
<evidence type="ECO:0000313" key="3">
    <source>
        <dbReference type="Proteomes" id="UP001165653"/>
    </source>
</evidence>
<dbReference type="Pfam" id="PF14808">
    <property type="entry name" value="TMEM164"/>
    <property type="match status" value="1"/>
</dbReference>
<gene>
    <name evidence="2" type="ORF">OJ996_18575</name>
</gene>
<keyword evidence="1" id="KW-0472">Membrane</keyword>
<comment type="caution">
    <text evidence="2">The sequence shown here is derived from an EMBL/GenBank/DDBJ whole genome shotgun (WGS) entry which is preliminary data.</text>
</comment>
<feature type="transmembrane region" description="Helical" evidence="1">
    <location>
        <begin position="114"/>
        <end position="133"/>
    </location>
</feature>
<keyword evidence="3" id="KW-1185">Reference proteome</keyword>
<reference evidence="2" key="1">
    <citation type="submission" date="2022-10" db="EMBL/GenBank/DDBJ databases">
        <title>Luteolibacter sp. GHJ8, whole genome shotgun sequencing project.</title>
        <authorList>
            <person name="Zhao G."/>
            <person name="Shen L."/>
        </authorList>
    </citation>
    <scope>NUCLEOTIDE SEQUENCE</scope>
    <source>
        <strain evidence="2">GHJ8</strain>
    </source>
</reference>
<feature type="transmembrane region" description="Helical" evidence="1">
    <location>
        <begin position="139"/>
        <end position="159"/>
    </location>
</feature>
<dbReference type="Proteomes" id="UP001165653">
    <property type="component" value="Unassembled WGS sequence"/>
</dbReference>
<evidence type="ECO:0000256" key="1">
    <source>
        <dbReference type="SAM" id="Phobius"/>
    </source>
</evidence>
<name>A0ABT3G6X2_9BACT</name>